<organism evidence="7 8">
    <name type="scientific">Cryobacterium sandaracinum</name>
    <dbReference type="NCBI Taxonomy" id="1259247"/>
    <lineage>
        <taxon>Bacteria</taxon>
        <taxon>Bacillati</taxon>
        <taxon>Actinomycetota</taxon>
        <taxon>Actinomycetes</taxon>
        <taxon>Micrococcales</taxon>
        <taxon>Microbacteriaceae</taxon>
        <taxon>Cryobacterium</taxon>
    </lineage>
</organism>
<dbReference type="InterPro" id="IPR009057">
    <property type="entry name" value="Homeodomain-like_sf"/>
</dbReference>
<dbReference type="PROSITE" id="PS50977">
    <property type="entry name" value="HTH_TETR_2"/>
    <property type="match status" value="1"/>
</dbReference>
<evidence type="ECO:0000256" key="1">
    <source>
        <dbReference type="ARBA" id="ARBA00023015"/>
    </source>
</evidence>
<dbReference type="Proteomes" id="UP000297851">
    <property type="component" value="Unassembled WGS sequence"/>
</dbReference>
<feature type="domain" description="HTH tetR-type" evidence="6">
    <location>
        <begin position="31"/>
        <end position="91"/>
    </location>
</feature>
<sequence length="229" mass="24329">MSSTGPSGAGPNGPGPAGPAADLGLRARKRAATQSALERAAISLALEHGYDRVTVDMICEAAVVSPRTFFNYFGTKDGAFLGGAPHQPTDAEHQAFVHGTGRDVLGDLVEMIAAAVADHSPDTELLRSRRVLIERTPELLTGETSRIAELEEHLVQLVLDRFHVQGRTETGTPDLADEARMVVALAGSVMRYSMQKWFSGGFTGSPGELLHHSLALVQRLTGTAVPAPR</sequence>
<evidence type="ECO:0000313" key="7">
    <source>
        <dbReference type="EMBL" id="TFD06753.1"/>
    </source>
</evidence>
<accession>A0ABY2JII8</accession>
<dbReference type="PANTHER" id="PTHR30055:SF238">
    <property type="entry name" value="MYCOFACTOCIN BIOSYNTHESIS TRANSCRIPTIONAL REGULATOR MFTR-RELATED"/>
    <property type="match status" value="1"/>
</dbReference>
<gene>
    <name evidence="7" type="ORF">E3T25_01080</name>
</gene>
<reference evidence="7 8" key="1">
    <citation type="submission" date="2019-03" db="EMBL/GenBank/DDBJ databases">
        <title>Genomics of glacier-inhabiting Cryobacterium strains.</title>
        <authorList>
            <person name="Liu Q."/>
            <person name="Xin Y.-H."/>
        </authorList>
    </citation>
    <scope>NUCLEOTIDE SEQUENCE [LARGE SCALE GENOMIC DNA]</scope>
    <source>
        <strain evidence="7 8">TMT2-16</strain>
    </source>
</reference>
<evidence type="ECO:0000256" key="2">
    <source>
        <dbReference type="ARBA" id="ARBA00023125"/>
    </source>
</evidence>
<keyword evidence="8" id="KW-1185">Reference proteome</keyword>
<evidence type="ECO:0000256" key="4">
    <source>
        <dbReference type="PROSITE-ProRule" id="PRU00335"/>
    </source>
</evidence>
<evidence type="ECO:0000313" key="8">
    <source>
        <dbReference type="Proteomes" id="UP000297851"/>
    </source>
</evidence>
<feature type="DNA-binding region" description="H-T-H motif" evidence="4">
    <location>
        <begin position="54"/>
        <end position="73"/>
    </location>
</feature>
<comment type="caution">
    <text evidence="7">The sequence shown here is derived from an EMBL/GenBank/DDBJ whole genome shotgun (WGS) entry which is preliminary data.</text>
</comment>
<dbReference type="RefSeq" id="WP_134371637.1">
    <property type="nucleotide sequence ID" value="NZ_SOGO01000007.1"/>
</dbReference>
<feature type="region of interest" description="Disordered" evidence="5">
    <location>
        <begin position="1"/>
        <end position="22"/>
    </location>
</feature>
<dbReference type="InterPro" id="IPR050109">
    <property type="entry name" value="HTH-type_TetR-like_transc_reg"/>
</dbReference>
<dbReference type="EMBL" id="SOGO01000007">
    <property type="protein sequence ID" value="TFD06753.1"/>
    <property type="molecule type" value="Genomic_DNA"/>
</dbReference>
<keyword evidence="3" id="KW-0804">Transcription</keyword>
<proteinExistence type="predicted"/>
<protein>
    <submittedName>
        <fullName evidence="7">TetR family transcriptional regulator</fullName>
    </submittedName>
</protein>
<name>A0ABY2JII8_9MICO</name>
<dbReference type="InterPro" id="IPR001647">
    <property type="entry name" value="HTH_TetR"/>
</dbReference>
<dbReference type="SUPFAM" id="SSF46689">
    <property type="entry name" value="Homeodomain-like"/>
    <property type="match status" value="1"/>
</dbReference>
<keyword evidence="1" id="KW-0805">Transcription regulation</keyword>
<evidence type="ECO:0000259" key="6">
    <source>
        <dbReference type="PROSITE" id="PS50977"/>
    </source>
</evidence>
<evidence type="ECO:0000256" key="3">
    <source>
        <dbReference type="ARBA" id="ARBA00023163"/>
    </source>
</evidence>
<dbReference type="Gene3D" id="1.10.357.10">
    <property type="entry name" value="Tetracycline Repressor, domain 2"/>
    <property type="match status" value="1"/>
</dbReference>
<evidence type="ECO:0000256" key="5">
    <source>
        <dbReference type="SAM" id="MobiDB-lite"/>
    </source>
</evidence>
<dbReference type="Pfam" id="PF00440">
    <property type="entry name" value="TetR_N"/>
    <property type="match status" value="1"/>
</dbReference>
<dbReference type="PANTHER" id="PTHR30055">
    <property type="entry name" value="HTH-TYPE TRANSCRIPTIONAL REGULATOR RUTR"/>
    <property type="match status" value="1"/>
</dbReference>
<dbReference type="Gene3D" id="1.10.10.60">
    <property type="entry name" value="Homeodomain-like"/>
    <property type="match status" value="1"/>
</dbReference>
<keyword evidence="2 4" id="KW-0238">DNA-binding</keyword>